<dbReference type="PANTHER" id="PTHR37183">
    <property type="entry name" value="PLANT THIONIN FAMILY PROTEIN"/>
    <property type="match status" value="1"/>
</dbReference>
<sequence length="76" mass="8201">MMAMKMKTKEMLLAVLILTAVFSRMDVVVEAGPEDCDDACSTACVQYEPNSRLVSRCNRKCGIRCGPDVAAEGNVG</sequence>
<dbReference type="AlphaFoldDB" id="A0ABD3JZ98"/>
<evidence type="ECO:0000313" key="3">
    <source>
        <dbReference type="Proteomes" id="UP001634007"/>
    </source>
</evidence>
<feature type="chain" id="PRO_5044824588" description="Thionin-like protein" evidence="1">
    <location>
        <begin position="32"/>
        <end position="76"/>
    </location>
</feature>
<protein>
    <recommendedName>
        <fullName evidence="4">Thionin-like protein</fullName>
    </recommendedName>
</protein>
<dbReference type="EMBL" id="JBJKBG010000007">
    <property type="protein sequence ID" value="KAL3729656.1"/>
    <property type="molecule type" value="Genomic_DNA"/>
</dbReference>
<feature type="signal peptide" evidence="1">
    <location>
        <begin position="1"/>
        <end position="31"/>
    </location>
</feature>
<dbReference type="Proteomes" id="UP001634007">
    <property type="component" value="Unassembled WGS sequence"/>
</dbReference>
<evidence type="ECO:0000256" key="1">
    <source>
        <dbReference type="SAM" id="SignalP"/>
    </source>
</evidence>
<reference evidence="2 3" key="1">
    <citation type="submission" date="2024-11" db="EMBL/GenBank/DDBJ databases">
        <title>Chromosome-level genome assembly of Eucalyptus globulus Labill. provides insights into its genome evolution.</title>
        <authorList>
            <person name="Li X."/>
        </authorList>
    </citation>
    <scope>NUCLEOTIDE SEQUENCE [LARGE SCALE GENOMIC DNA]</scope>
    <source>
        <strain evidence="2">CL2024</strain>
        <tissue evidence="2">Fresh tender leaves</tissue>
    </source>
</reference>
<accession>A0ABD3JZ98</accession>
<evidence type="ECO:0000313" key="2">
    <source>
        <dbReference type="EMBL" id="KAL3729656.1"/>
    </source>
</evidence>
<keyword evidence="1" id="KW-0732">Signal</keyword>
<gene>
    <name evidence="2" type="ORF">ACJRO7_026740</name>
</gene>
<proteinExistence type="predicted"/>
<keyword evidence="3" id="KW-1185">Reference proteome</keyword>
<evidence type="ECO:0008006" key="4">
    <source>
        <dbReference type="Google" id="ProtNLM"/>
    </source>
</evidence>
<dbReference type="PANTHER" id="PTHR37183:SF1">
    <property type="entry name" value="PLANT THIONIN FAMILY PROTEIN"/>
    <property type="match status" value="1"/>
</dbReference>
<comment type="caution">
    <text evidence="2">The sequence shown here is derived from an EMBL/GenBank/DDBJ whole genome shotgun (WGS) entry which is preliminary data.</text>
</comment>
<name>A0ABD3JZ98_EUCGL</name>
<organism evidence="2 3">
    <name type="scientific">Eucalyptus globulus</name>
    <name type="common">Tasmanian blue gum</name>
    <dbReference type="NCBI Taxonomy" id="34317"/>
    <lineage>
        <taxon>Eukaryota</taxon>
        <taxon>Viridiplantae</taxon>
        <taxon>Streptophyta</taxon>
        <taxon>Embryophyta</taxon>
        <taxon>Tracheophyta</taxon>
        <taxon>Spermatophyta</taxon>
        <taxon>Magnoliopsida</taxon>
        <taxon>eudicotyledons</taxon>
        <taxon>Gunneridae</taxon>
        <taxon>Pentapetalae</taxon>
        <taxon>rosids</taxon>
        <taxon>malvids</taxon>
        <taxon>Myrtales</taxon>
        <taxon>Myrtaceae</taxon>
        <taxon>Myrtoideae</taxon>
        <taxon>Eucalypteae</taxon>
        <taxon>Eucalyptus</taxon>
    </lineage>
</organism>